<dbReference type="GO" id="GO:0022857">
    <property type="term" value="F:transmembrane transporter activity"/>
    <property type="evidence" value="ECO:0007669"/>
    <property type="project" value="InterPro"/>
</dbReference>
<keyword evidence="5" id="KW-0997">Cell inner membrane</keyword>
<comment type="subcellular location">
    <subcellularLocation>
        <location evidence="1">Cell inner membrane</location>
        <topology evidence="1">Multi-pass membrane protein</topology>
    </subcellularLocation>
</comment>
<dbReference type="SUPFAM" id="SSF103473">
    <property type="entry name" value="MFS general substrate transporter"/>
    <property type="match status" value="1"/>
</dbReference>
<dbReference type="Pfam" id="PF07690">
    <property type="entry name" value="MFS_1"/>
    <property type="match status" value="1"/>
</dbReference>
<name>A0A0H5LSK7_YERIN</name>
<feature type="transmembrane region" description="Helical" evidence="9">
    <location>
        <begin position="96"/>
        <end position="112"/>
    </location>
</feature>
<keyword evidence="6 9" id="KW-0812">Transmembrane</keyword>
<dbReference type="GO" id="GO:0005886">
    <property type="term" value="C:plasma membrane"/>
    <property type="evidence" value="ECO:0007669"/>
    <property type="project" value="UniProtKB-SubCell"/>
</dbReference>
<evidence type="ECO:0000256" key="9">
    <source>
        <dbReference type="SAM" id="Phobius"/>
    </source>
</evidence>
<dbReference type="InterPro" id="IPR011701">
    <property type="entry name" value="MFS"/>
</dbReference>
<evidence type="ECO:0000256" key="3">
    <source>
        <dbReference type="ARBA" id="ARBA00022448"/>
    </source>
</evidence>
<dbReference type="EMBL" id="CWJI01000001">
    <property type="protein sequence ID" value="CRY54104.1"/>
    <property type="molecule type" value="Genomic_DNA"/>
</dbReference>
<keyword evidence="3" id="KW-0813">Transport</keyword>
<feature type="domain" description="Major facilitator superfamily (MFS) profile" evidence="10">
    <location>
        <begin position="8"/>
        <end position="392"/>
    </location>
</feature>
<dbReference type="PROSITE" id="PS50850">
    <property type="entry name" value="MFS"/>
    <property type="match status" value="1"/>
</dbReference>
<feature type="transmembrane region" description="Helical" evidence="9">
    <location>
        <begin position="133"/>
        <end position="153"/>
    </location>
</feature>
<dbReference type="InterPro" id="IPR005829">
    <property type="entry name" value="Sugar_transporter_CS"/>
</dbReference>
<feature type="transmembrane region" description="Helical" evidence="9">
    <location>
        <begin position="74"/>
        <end position="90"/>
    </location>
</feature>
<proteinExistence type="inferred from homology"/>
<dbReference type="Proteomes" id="UP000043316">
    <property type="component" value="Unassembled WGS sequence"/>
</dbReference>
<feature type="transmembrane region" description="Helical" evidence="9">
    <location>
        <begin position="302"/>
        <end position="327"/>
    </location>
</feature>
<evidence type="ECO:0000313" key="12">
    <source>
        <dbReference type="Proteomes" id="UP000043316"/>
    </source>
</evidence>
<dbReference type="InterPro" id="IPR051788">
    <property type="entry name" value="MFS_Transporter"/>
</dbReference>
<feature type="transmembrane region" description="Helical" evidence="9">
    <location>
        <begin position="339"/>
        <end position="357"/>
    </location>
</feature>
<dbReference type="InterPro" id="IPR020846">
    <property type="entry name" value="MFS_dom"/>
</dbReference>
<dbReference type="InterPro" id="IPR036259">
    <property type="entry name" value="MFS_trans_sf"/>
</dbReference>
<evidence type="ECO:0000256" key="6">
    <source>
        <dbReference type="ARBA" id="ARBA00022692"/>
    </source>
</evidence>
<organism evidence="11 12">
    <name type="scientific">Yersinia intermedia</name>
    <dbReference type="NCBI Taxonomy" id="631"/>
    <lineage>
        <taxon>Bacteria</taxon>
        <taxon>Pseudomonadati</taxon>
        <taxon>Pseudomonadota</taxon>
        <taxon>Gammaproteobacteria</taxon>
        <taxon>Enterobacterales</taxon>
        <taxon>Yersiniaceae</taxon>
        <taxon>Yersinia</taxon>
    </lineage>
</organism>
<evidence type="ECO:0000256" key="4">
    <source>
        <dbReference type="ARBA" id="ARBA00022475"/>
    </source>
</evidence>
<feature type="transmembrane region" description="Helical" evidence="9">
    <location>
        <begin position="42"/>
        <end position="62"/>
    </location>
</feature>
<feature type="transmembrane region" description="Helical" evidence="9">
    <location>
        <begin position="214"/>
        <end position="231"/>
    </location>
</feature>
<evidence type="ECO:0000256" key="2">
    <source>
        <dbReference type="ARBA" id="ARBA00008335"/>
    </source>
</evidence>
<evidence type="ECO:0000259" key="10">
    <source>
        <dbReference type="PROSITE" id="PS50850"/>
    </source>
</evidence>
<dbReference type="PANTHER" id="PTHR23514:SF3">
    <property type="entry name" value="BYPASS OF STOP CODON PROTEIN 6"/>
    <property type="match status" value="1"/>
</dbReference>
<evidence type="ECO:0000256" key="5">
    <source>
        <dbReference type="ARBA" id="ARBA00022519"/>
    </source>
</evidence>
<dbReference type="PANTHER" id="PTHR23514">
    <property type="entry name" value="BYPASS OF STOP CODON PROTEIN 6"/>
    <property type="match status" value="1"/>
</dbReference>
<accession>A0A0H5LSK7</accession>
<feature type="transmembrane region" description="Helical" evidence="9">
    <location>
        <begin position="279"/>
        <end position="296"/>
    </location>
</feature>
<gene>
    <name evidence="11" type="primary">ydiM</name>
    <name evidence="11" type="ORF">ERS008476_01017</name>
</gene>
<reference evidence="12" key="1">
    <citation type="submission" date="2015-03" db="EMBL/GenBank/DDBJ databases">
        <authorList>
            <consortium name="Pathogen Informatics"/>
        </authorList>
    </citation>
    <scope>NUCLEOTIDE SEQUENCE [LARGE SCALE GENOMIC DNA]</scope>
    <source>
        <strain evidence="12">R148</strain>
    </source>
</reference>
<keyword evidence="8 9" id="KW-0472">Membrane</keyword>
<evidence type="ECO:0000256" key="1">
    <source>
        <dbReference type="ARBA" id="ARBA00004429"/>
    </source>
</evidence>
<keyword evidence="4" id="KW-1003">Cell membrane</keyword>
<feature type="transmembrane region" description="Helical" evidence="9">
    <location>
        <begin position="12"/>
        <end position="30"/>
    </location>
</feature>
<evidence type="ECO:0000313" key="11">
    <source>
        <dbReference type="EMBL" id="CRY54104.1"/>
    </source>
</evidence>
<dbReference type="PROSITE" id="PS00216">
    <property type="entry name" value="SUGAR_TRANSPORT_1"/>
    <property type="match status" value="1"/>
</dbReference>
<feature type="transmembrane region" description="Helical" evidence="9">
    <location>
        <begin position="159"/>
        <end position="179"/>
    </location>
</feature>
<dbReference type="AlphaFoldDB" id="A0A0H5LSK7"/>
<protein>
    <submittedName>
        <fullName evidence="11">Inner membrane transport protein ydiM</fullName>
    </submittedName>
</protein>
<dbReference type="RefSeq" id="WP_053009041.1">
    <property type="nucleotide sequence ID" value="NZ_CWJI01000001.1"/>
</dbReference>
<evidence type="ECO:0000256" key="8">
    <source>
        <dbReference type="ARBA" id="ARBA00023136"/>
    </source>
</evidence>
<dbReference type="Gene3D" id="1.20.1250.20">
    <property type="entry name" value="MFS general substrate transporter like domains"/>
    <property type="match status" value="2"/>
</dbReference>
<sequence>MKQNYIPTSIGLYINYLVHGMGVILISLNMPHLQQQWQTDAAGVSVVISSLGIGRLSILLIAGMLSDRFGRKPFIFLGMACYIGFFLGVLSTQSIVVAYCFGFLAGMANSFLDSGTYPSLMEAFPKTPSTANILIKAFVSGGQFILPFMISLLVWFDLWFGWSFLVAASIMFMNAVFLFKCPFPSHNALPSTEVEPPVAKVTASQSHTCSMVDLASFTLYGYIAMATFYLISQWLAQYGQFVAGMSYTLSIKLLSVYTLGSLLCVFITAGLVKKTVSSTTLLMLYTFISFIALLAVCLHTTVITVFIFSFVIGFSAAGGVMQLGLTLMAMRFPQGKGKATAIFYSAGSLATFTIPLITAKLSQTSIASIMWFDVGLAAAGFITALFIGYRSRKERGYRLKMNQVEA</sequence>
<comment type="similarity">
    <text evidence="2">Belongs to the major facilitator superfamily.</text>
</comment>
<feature type="transmembrane region" description="Helical" evidence="9">
    <location>
        <begin position="251"/>
        <end position="272"/>
    </location>
</feature>
<feature type="transmembrane region" description="Helical" evidence="9">
    <location>
        <begin position="369"/>
        <end position="389"/>
    </location>
</feature>
<dbReference type="FunFam" id="1.20.1250.20:FF:000135">
    <property type="entry name" value="MFS family transporter"/>
    <property type="match status" value="1"/>
</dbReference>
<keyword evidence="7 9" id="KW-1133">Transmembrane helix</keyword>
<evidence type="ECO:0000256" key="7">
    <source>
        <dbReference type="ARBA" id="ARBA00022989"/>
    </source>
</evidence>